<dbReference type="GO" id="GO:0005739">
    <property type="term" value="C:mitochondrion"/>
    <property type="evidence" value="ECO:0007669"/>
    <property type="project" value="TreeGrafter"/>
</dbReference>
<gene>
    <name evidence="13" type="ORF">CLUP02_07973</name>
</gene>
<evidence type="ECO:0000313" key="14">
    <source>
        <dbReference type="Proteomes" id="UP000830671"/>
    </source>
</evidence>
<dbReference type="GeneID" id="73341975"/>
<accession>A0A9Q8SS86</accession>
<comment type="similarity">
    <text evidence="2">Belongs to the proline oxidase family.</text>
</comment>
<dbReference type="Gene3D" id="1.50.40.10">
    <property type="entry name" value="Mitochondrial carrier domain"/>
    <property type="match status" value="1"/>
</dbReference>
<dbReference type="KEGG" id="clup:CLUP02_07973"/>
<dbReference type="InterPro" id="IPR018108">
    <property type="entry name" value="MCP_transmembrane"/>
</dbReference>
<dbReference type="PROSITE" id="PS50920">
    <property type="entry name" value="SOLCAR"/>
    <property type="match status" value="3"/>
</dbReference>
<dbReference type="InterPro" id="IPR007317">
    <property type="entry name" value="GET4"/>
</dbReference>
<evidence type="ECO:0000313" key="13">
    <source>
        <dbReference type="EMBL" id="UQC82485.1"/>
    </source>
</evidence>
<feature type="domain" description="Proline dehydrogenase" evidence="12">
    <location>
        <begin position="452"/>
        <end position="761"/>
    </location>
</feature>
<keyword evidence="4 10" id="KW-0812">Transmembrane</keyword>
<dbReference type="Gene3D" id="1.25.40.10">
    <property type="entry name" value="Tetratricopeptide repeat domain"/>
    <property type="match status" value="1"/>
</dbReference>
<organism evidence="13 14">
    <name type="scientific">Colletotrichum lupini</name>
    <dbReference type="NCBI Taxonomy" id="145971"/>
    <lineage>
        <taxon>Eukaryota</taxon>
        <taxon>Fungi</taxon>
        <taxon>Dikarya</taxon>
        <taxon>Ascomycota</taxon>
        <taxon>Pezizomycotina</taxon>
        <taxon>Sordariomycetes</taxon>
        <taxon>Hypocreomycetidae</taxon>
        <taxon>Glomerellales</taxon>
        <taxon>Glomerellaceae</taxon>
        <taxon>Colletotrichum</taxon>
        <taxon>Colletotrichum acutatum species complex</taxon>
    </lineage>
</organism>
<dbReference type="Pfam" id="PF00153">
    <property type="entry name" value="Mito_carr"/>
    <property type="match status" value="3"/>
</dbReference>
<evidence type="ECO:0000256" key="5">
    <source>
        <dbReference type="ARBA" id="ARBA00022792"/>
    </source>
</evidence>
<dbReference type="GO" id="GO:0045048">
    <property type="term" value="P:protein insertion into ER membrane"/>
    <property type="evidence" value="ECO:0007669"/>
    <property type="project" value="InterPro"/>
</dbReference>
<feature type="repeat" description="Solcar" evidence="10">
    <location>
        <begin position="80"/>
        <end position="168"/>
    </location>
</feature>
<keyword evidence="8" id="KW-0642">Proline metabolism</keyword>
<keyword evidence="9 10" id="KW-0472">Membrane</keyword>
<dbReference type="InterPro" id="IPR011990">
    <property type="entry name" value="TPR-like_helical_dom_sf"/>
</dbReference>
<dbReference type="PANTHER" id="PTHR13914:SF0">
    <property type="entry name" value="PROLINE DEHYDROGENASE 1, MITOCHONDRIAL"/>
    <property type="match status" value="1"/>
</dbReference>
<dbReference type="SUPFAM" id="SSF103506">
    <property type="entry name" value="Mitochondrial carrier"/>
    <property type="match status" value="1"/>
</dbReference>
<proteinExistence type="inferred from homology"/>
<dbReference type="FunFam" id="1.25.40.10:FF:000272">
    <property type="entry name" value="DUF410 domain protein"/>
    <property type="match status" value="1"/>
</dbReference>
<evidence type="ECO:0000256" key="1">
    <source>
        <dbReference type="ARBA" id="ARBA00004141"/>
    </source>
</evidence>
<evidence type="ECO:0000256" key="3">
    <source>
        <dbReference type="ARBA" id="ARBA00012695"/>
    </source>
</evidence>
<feature type="compositionally biased region" description="Polar residues" evidence="11">
    <location>
        <begin position="814"/>
        <end position="829"/>
    </location>
</feature>
<evidence type="ECO:0000256" key="10">
    <source>
        <dbReference type="PROSITE-ProRule" id="PRU00282"/>
    </source>
</evidence>
<dbReference type="GO" id="GO:0010133">
    <property type="term" value="P:L-proline catabolic process to L-glutamate"/>
    <property type="evidence" value="ECO:0007669"/>
    <property type="project" value="TreeGrafter"/>
</dbReference>
<keyword evidence="6" id="KW-1133">Transmembrane helix</keyword>
<dbReference type="InterPro" id="IPR029041">
    <property type="entry name" value="FAD-linked_oxidoreductase-like"/>
</dbReference>
<feature type="repeat" description="Solcar" evidence="10">
    <location>
        <begin position="182"/>
        <end position="269"/>
    </location>
</feature>
<reference evidence="13" key="1">
    <citation type="journal article" date="2021" name="Mol. Plant Microbe Interact.">
        <title>Complete Genome Sequence of the Plant-Pathogenic Fungus Colletotrichum lupini.</title>
        <authorList>
            <person name="Baroncelli R."/>
            <person name="Pensec F."/>
            <person name="Da Lio D."/>
            <person name="Boufleur T."/>
            <person name="Vicente I."/>
            <person name="Sarrocco S."/>
            <person name="Picot A."/>
            <person name="Baraldi E."/>
            <person name="Sukno S."/>
            <person name="Thon M."/>
            <person name="Le Floch G."/>
        </authorList>
    </citation>
    <scope>NUCLEOTIDE SEQUENCE</scope>
    <source>
        <strain evidence="13">IMI 504893</strain>
    </source>
</reference>
<evidence type="ECO:0000259" key="12">
    <source>
        <dbReference type="Pfam" id="PF01619"/>
    </source>
</evidence>
<keyword evidence="7" id="KW-0560">Oxidoreductase</keyword>
<evidence type="ECO:0000256" key="9">
    <source>
        <dbReference type="ARBA" id="ARBA00023136"/>
    </source>
</evidence>
<comment type="subcellular location">
    <subcellularLocation>
        <location evidence="1">Membrane</location>
        <topology evidence="1">Multi-pass membrane protein</topology>
    </subcellularLocation>
</comment>
<dbReference type="GO" id="GO:0004657">
    <property type="term" value="F:proline dehydrogenase activity"/>
    <property type="evidence" value="ECO:0007669"/>
    <property type="project" value="UniProtKB-EC"/>
</dbReference>
<name>A0A9Q8SS86_9PEZI</name>
<dbReference type="InterPro" id="IPR023395">
    <property type="entry name" value="MCP_dom_sf"/>
</dbReference>
<evidence type="ECO:0000256" key="8">
    <source>
        <dbReference type="ARBA" id="ARBA00023062"/>
    </source>
</evidence>
<dbReference type="Proteomes" id="UP000830671">
    <property type="component" value="Chromosome 4"/>
</dbReference>
<protein>
    <recommendedName>
        <fullName evidence="3">proline dehydrogenase</fullName>
        <ecNumber evidence="3">1.5.5.2</ecNumber>
    </recommendedName>
</protein>
<dbReference type="PANTHER" id="PTHR13914">
    <property type="entry name" value="PROLINE OXIDASE"/>
    <property type="match status" value="1"/>
</dbReference>
<dbReference type="AlphaFoldDB" id="A0A9Q8SS86"/>
<dbReference type="Pfam" id="PF01619">
    <property type="entry name" value="Pro_dh"/>
    <property type="match status" value="1"/>
</dbReference>
<dbReference type="EC" id="1.5.5.2" evidence="3"/>
<dbReference type="InterPro" id="IPR002872">
    <property type="entry name" value="Proline_DH_dom"/>
</dbReference>
<feature type="region of interest" description="Disordered" evidence="11">
    <location>
        <begin position="810"/>
        <end position="849"/>
    </location>
</feature>
<evidence type="ECO:0000256" key="7">
    <source>
        <dbReference type="ARBA" id="ARBA00023002"/>
    </source>
</evidence>
<keyword evidence="14" id="KW-1185">Reference proteome</keyword>
<dbReference type="GO" id="GO:0016020">
    <property type="term" value="C:membrane"/>
    <property type="evidence" value="ECO:0007669"/>
    <property type="project" value="UniProtKB-SubCell"/>
</dbReference>
<sequence length="1193" mass="131451">MSLASLRLQTQGGGGNALGLVRSIWTKEGPLAFYKGTLAPLLGVGACVSIQFGAFQLFRRRLEEYREIYPTDAKTNSKSLSLSDFYLVGGAAGLTNSIISGPIEHVRIRLQTQPNGAARLYSGPWDCVRKITQHSGIKGLYRGQVVTLYREFHGYGIWFAAYEGFLSMAMAWEGVKDRRELASWKIAVCGGLAGEALWLGSHPLDVIKSKMQSDGFGRGQKYLTMRDAFRQTWREGRFRGLFRGLVPALLRAMPVSAGTFATAELRDIIPQRVTLAEGCTGKRLEYVALPVAQCPKSATVHMSVRRYHEGLPHLDVGYRRYSNRLALQFLSHSIDQRLAALLSRRHPAVHYANNASLTRFQSRYASTTSGNPETLPPHSKLPLKILLRSLLVATISSHRILLGPSLAILKFLNDSHRTWVFDVQRNPLLHAILKKTMYNHFCAGENRHEVTSTIAEIKRMGFRGAILTYAREIVVDNTTEEESGRGLKEMDSASVIESDAGIDAWREGVLETADMLSEGDILALKLTGAGAAVSEALTSRKPLPAQMESALADVCSRAVERGARIFMDAEQIPVQPGIDAVAIDLMRRFNTKERGAVVFNTYQAYLKSTPDTLAQHVALAHKDNFVLGIKLVRGAYISSEPRHMINDTKQATDDSYDSIARELLSQGYRDYGVPGGKSFPGIELFLATHNKDSVLKANELQQTRAKEGKALIKIQYGQLLGMADEVSFSLLQLADQGVDAKGSESDAPIEVYKCLSWGSLGDFGVHCVEERVMEEAYIFQLIIAGKIEISKSLHRTLIIVRLTRRAHRSLSPHHLNSQSHRASYKTTSSHLTQRPHLTHPPTTPLPSESRHLDGIPDNPPNMAAKGDKIEKIITRLQARIGEGQFYEAQQQTRVVAARYIKAANWPAAIDILYNVAQSLLKAEQGGSGGDLAVMLVDVFKQAELKPDAANKGKLLTLLRLFAAQEPTRKKFIGEIIAWSSKFGEYPAGDTDLHHVAGSLYAEEHDAYEAERHLVLGTKDSAEVLAKMEYVWYKEDDSHTAPLYAARAIFPYLLVGNVRAANTCYRLFASSLSDDNKGLGVQDVSSNSADLRIFPGLPLLNFLGLLLLAIQRGAPDAYKQLLAKYSSNISEVSAWSEALEIIAEMYFGISRPRQSNPLMDMMGSLFGGAGGGGAPQQRRPATRRVEAPAAEGLD</sequence>
<feature type="repeat" description="Solcar" evidence="10">
    <location>
        <begin position="1"/>
        <end position="61"/>
    </location>
</feature>
<evidence type="ECO:0000256" key="2">
    <source>
        <dbReference type="ARBA" id="ARBA00005869"/>
    </source>
</evidence>
<dbReference type="GO" id="GO:0071949">
    <property type="term" value="F:FAD binding"/>
    <property type="evidence" value="ECO:0007669"/>
    <property type="project" value="TreeGrafter"/>
</dbReference>
<dbReference type="Gene3D" id="3.20.20.220">
    <property type="match status" value="1"/>
</dbReference>
<evidence type="ECO:0000256" key="4">
    <source>
        <dbReference type="ARBA" id="ARBA00022692"/>
    </source>
</evidence>
<dbReference type="EMBL" id="CP019476">
    <property type="protein sequence ID" value="UQC82485.1"/>
    <property type="molecule type" value="Genomic_DNA"/>
</dbReference>
<dbReference type="SUPFAM" id="SSF51730">
    <property type="entry name" value="FAD-linked oxidoreductase"/>
    <property type="match status" value="1"/>
</dbReference>
<feature type="region of interest" description="Disordered" evidence="11">
    <location>
        <begin position="1168"/>
        <end position="1193"/>
    </location>
</feature>
<dbReference type="Pfam" id="PF04190">
    <property type="entry name" value="GET4"/>
    <property type="match status" value="1"/>
</dbReference>
<dbReference type="RefSeq" id="XP_049144108.1">
    <property type="nucleotide sequence ID" value="XM_049286965.1"/>
</dbReference>
<evidence type="ECO:0000256" key="11">
    <source>
        <dbReference type="SAM" id="MobiDB-lite"/>
    </source>
</evidence>
<keyword evidence="5" id="KW-0999">Mitochondrion inner membrane</keyword>
<keyword evidence="5" id="KW-0496">Mitochondrion</keyword>
<dbReference type="InterPro" id="IPR015659">
    <property type="entry name" value="Proline_oxidase"/>
</dbReference>
<evidence type="ECO:0000256" key="6">
    <source>
        <dbReference type="ARBA" id="ARBA00022989"/>
    </source>
</evidence>